<dbReference type="CDD" id="cd16990">
    <property type="entry name" value="ENTH_Epsin"/>
    <property type="match status" value="1"/>
</dbReference>
<dbReference type="Pfam" id="PF01417">
    <property type="entry name" value="ENTH"/>
    <property type="match status" value="1"/>
</dbReference>
<dbReference type="STRING" id="94237.ENSMMOP00000014650"/>
<feature type="domain" description="ENTH" evidence="8">
    <location>
        <begin position="12"/>
        <end position="144"/>
    </location>
</feature>
<dbReference type="FunFam" id="1.25.40.90:FF:000002">
    <property type="entry name" value="epsin-2 isoform X1"/>
    <property type="match status" value="1"/>
</dbReference>
<evidence type="ECO:0000313" key="9">
    <source>
        <dbReference type="Ensembl" id="ENSMMOP00000014650.1"/>
    </source>
</evidence>
<dbReference type="SUPFAM" id="SSF48464">
    <property type="entry name" value="ENTH/VHS domain"/>
    <property type="match status" value="1"/>
</dbReference>
<comment type="subcellular location">
    <subcellularLocation>
        <location evidence="1">Cytoplasm</location>
    </subcellularLocation>
</comment>
<dbReference type="PANTHER" id="PTHR12276:SF112">
    <property type="entry name" value="EPSIN 3A-RELATED"/>
    <property type="match status" value="1"/>
</dbReference>
<reference evidence="9" key="2">
    <citation type="submission" date="2025-09" db="UniProtKB">
        <authorList>
            <consortium name="Ensembl"/>
        </authorList>
    </citation>
    <scope>IDENTIFICATION</scope>
</reference>
<feature type="compositionally biased region" description="Polar residues" evidence="7">
    <location>
        <begin position="555"/>
        <end position="569"/>
    </location>
</feature>
<keyword evidence="6" id="KW-0175">Coiled coil</keyword>
<dbReference type="GO" id="GO:0030125">
    <property type="term" value="C:clathrin vesicle coat"/>
    <property type="evidence" value="ECO:0007669"/>
    <property type="project" value="TreeGrafter"/>
</dbReference>
<feature type="region of interest" description="Disordered" evidence="7">
    <location>
        <begin position="519"/>
        <end position="569"/>
    </location>
</feature>
<name>A0A3Q4B956_MOLML</name>
<keyword evidence="5" id="KW-0677">Repeat</keyword>
<evidence type="ECO:0000256" key="4">
    <source>
        <dbReference type="ARBA" id="ARBA00022553"/>
    </source>
</evidence>
<evidence type="ECO:0000259" key="8">
    <source>
        <dbReference type="PROSITE" id="PS50942"/>
    </source>
</evidence>
<evidence type="ECO:0000256" key="7">
    <source>
        <dbReference type="SAM" id="MobiDB-lite"/>
    </source>
</evidence>
<dbReference type="InterPro" id="IPR013809">
    <property type="entry name" value="ENTH"/>
</dbReference>
<organism evidence="9 10">
    <name type="scientific">Mola mola</name>
    <name type="common">Ocean sunfish</name>
    <name type="synonym">Tetraodon mola</name>
    <dbReference type="NCBI Taxonomy" id="94237"/>
    <lineage>
        <taxon>Eukaryota</taxon>
        <taxon>Metazoa</taxon>
        <taxon>Chordata</taxon>
        <taxon>Craniata</taxon>
        <taxon>Vertebrata</taxon>
        <taxon>Euteleostomi</taxon>
        <taxon>Actinopterygii</taxon>
        <taxon>Neopterygii</taxon>
        <taxon>Teleostei</taxon>
        <taxon>Neoteleostei</taxon>
        <taxon>Acanthomorphata</taxon>
        <taxon>Eupercaria</taxon>
        <taxon>Tetraodontiformes</taxon>
        <taxon>Molidae</taxon>
        <taxon>Mola</taxon>
    </lineage>
</organism>
<keyword evidence="10" id="KW-1185">Reference proteome</keyword>
<dbReference type="AlphaFoldDB" id="A0A3Q4B956"/>
<dbReference type="Gene3D" id="1.25.40.90">
    <property type="match status" value="1"/>
</dbReference>
<reference evidence="9" key="1">
    <citation type="submission" date="2025-08" db="UniProtKB">
        <authorList>
            <consortium name="Ensembl"/>
        </authorList>
    </citation>
    <scope>IDENTIFICATION</scope>
</reference>
<feature type="region of interest" description="Disordered" evidence="7">
    <location>
        <begin position="471"/>
        <end position="502"/>
    </location>
</feature>
<feature type="region of interest" description="Disordered" evidence="7">
    <location>
        <begin position="142"/>
        <end position="187"/>
    </location>
</feature>
<keyword evidence="3" id="KW-0963">Cytoplasm</keyword>
<dbReference type="PANTHER" id="PTHR12276">
    <property type="entry name" value="EPSIN/ENT-RELATED"/>
    <property type="match status" value="1"/>
</dbReference>
<evidence type="ECO:0000256" key="3">
    <source>
        <dbReference type="ARBA" id="ARBA00022490"/>
    </source>
</evidence>
<comment type="similarity">
    <text evidence="2">Belongs to the epsin family.</text>
</comment>
<sequence>MQSSSLRRQMKNMVNNYTEAEIKVREATSNDPWGPPSSLMSEIADLTFNVVAFTEVIGMIWKRLNDHGKNWRHVYKALILLDYLIKTGSERVAQECRENIYSIQTLRDFQYVDRDGRDQGVNVREKAKNLVALLRDEEKLKKERSQAMKTKTRVSGVTGGLGSGSTPPPYPGRQTSQPRYHGDESDTCRNSPSHYCEKLPPATNQMRLHPCVSLTTRSLFSAQHYETPKATSAVEFDTLIVYALITFFQLQLALSLSKEEHQQEQLSRRGDDSMLQKALEESKREMDAKGGTAFMDLVDVFAVPTDQPPTDHRWNAPLQASAHLGGTDPWDSLGEPIVNLSLPKHGCLSTRLNIACSKALPSLLLKKAAPTPRGMFSLCVCDPDSCIARTQSFSLVDGYLFDEAMDGGQVTENGRGESSPELFDLSCLGESLAAHSPRKCRTPEAFLSPAAASLVNLDRLIPGNPSARTTNPFLSGLSAPSAANPFQDETPKLTLNQLGPASSATHSFPYSASLPLPVSQQPVSLPSSLTHPTQPGLDLPGSLPEPLLPSSSVSTDGSQAAQDNQNPFL</sequence>
<dbReference type="GO" id="GO:0005543">
    <property type="term" value="F:phospholipid binding"/>
    <property type="evidence" value="ECO:0007669"/>
    <property type="project" value="TreeGrafter"/>
</dbReference>
<dbReference type="PROSITE" id="PS50942">
    <property type="entry name" value="ENTH"/>
    <property type="match status" value="1"/>
</dbReference>
<dbReference type="GO" id="GO:0005768">
    <property type="term" value="C:endosome"/>
    <property type="evidence" value="ECO:0007669"/>
    <property type="project" value="TreeGrafter"/>
</dbReference>
<dbReference type="InterPro" id="IPR008942">
    <property type="entry name" value="ENTH_VHS"/>
</dbReference>
<keyword evidence="4" id="KW-0597">Phosphoprotein</keyword>
<dbReference type="Ensembl" id="ENSMMOT00000014885.1">
    <property type="protein sequence ID" value="ENSMMOP00000014650.1"/>
    <property type="gene ID" value="ENSMMOG00000011203.1"/>
</dbReference>
<proteinExistence type="inferred from homology"/>
<evidence type="ECO:0000256" key="6">
    <source>
        <dbReference type="SAM" id="Coils"/>
    </source>
</evidence>
<feature type="compositionally biased region" description="Polar residues" evidence="7">
    <location>
        <begin position="493"/>
        <end position="502"/>
    </location>
</feature>
<protein>
    <recommendedName>
        <fullName evidence="8">ENTH domain-containing protein</fullName>
    </recommendedName>
</protein>
<dbReference type="SMART" id="SM00273">
    <property type="entry name" value="ENTH"/>
    <property type="match status" value="1"/>
</dbReference>
<feature type="coiled-coil region" evidence="6">
    <location>
        <begin position="3"/>
        <end position="30"/>
    </location>
</feature>
<dbReference type="GO" id="GO:0030276">
    <property type="term" value="F:clathrin binding"/>
    <property type="evidence" value="ECO:0007669"/>
    <property type="project" value="TreeGrafter"/>
</dbReference>
<dbReference type="GO" id="GO:0006897">
    <property type="term" value="P:endocytosis"/>
    <property type="evidence" value="ECO:0007669"/>
    <property type="project" value="TreeGrafter"/>
</dbReference>
<dbReference type="GO" id="GO:0005886">
    <property type="term" value="C:plasma membrane"/>
    <property type="evidence" value="ECO:0007669"/>
    <property type="project" value="TreeGrafter"/>
</dbReference>
<dbReference type="Proteomes" id="UP000261620">
    <property type="component" value="Unplaced"/>
</dbReference>
<evidence type="ECO:0000256" key="5">
    <source>
        <dbReference type="ARBA" id="ARBA00022737"/>
    </source>
</evidence>
<feature type="compositionally biased region" description="Low complexity" evidence="7">
    <location>
        <begin position="519"/>
        <end position="554"/>
    </location>
</feature>
<dbReference type="OMA" id="GHDQGIH"/>
<evidence type="ECO:0000313" key="10">
    <source>
        <dbReference type="Proteomes" id="UP000261620"/>
    </source>
</evidence>
<evidence type="ECO:0000256" key="1">
    <source>
        <dbReference type="ARBA" id="ARBA00004496"/>
    </source>
</evidence>
<accession>A0A3Q4B956</accession>
<evidence type="ECO:0000256" key="2">
    <source>
        <dbReference type="ARBA" id="ARBA00010130"/>
    </source>
</evidence>